<evidence type="ECO:0000259" key="5">
    <source>
        <dbReference type="Pfam" id="PF05922"/>
    </source>
</evidence>
<dbReference type="Gene3D" id="3.30.70.80">
    <property type="entry name" value="Peptidase S8 propeptide/proteinase inhibitor I9"/>
    <property type="match status" value="1"/>
</dbReference>
<reference evidence="6" key="2">
    <citation type="submission" date="2018-05" db="EMBL/GenBank/DDBJ databases">
        <title>OgluRS3 (Oryza glumaepatula Reference Sequence Version 3).</title>
        <authorList>
            <person name="Zhang J."/>
            <person name="Kudrna D."/>
            <person name="Lee S."/>
            <person name="Talag J."/>
            <person name="Welchert J."/>
            <person name="Wing R.A."/>
        </authorList>
    </citation>
    <scope>NUCLEOTIDE SEQUENCE [LARGE SCALE GENOMIC DNA]</scope>
</reference>
<reference evidence="6" key="1">
    <citation type="submission" date="2015-04" db="UniProtKB">
        <authorList>
            <consortium name="EnsemblPlants"/>
        </authorList>
    </citation>
    <scope>IDENTIFICATION</scope>
</reference>
<keyword evidence="3" id="KW-0732">Signal</keyword>
<dbReference type="PANTHER" id="PTHR10795">
    <property type="entry name" value="PROPROTEIN CONVERTASE SUBTILISIN/KEXIN"/>
    <property type="match status" value="1"/>
</dbReference>
<name>A0A0D9YQ93_9ORYZ</name>
<dbReference type="GO" id="GO:0006508">
    <property type="term" value="P:proteolysis"/>
    <property type="evidence" value="ECO:0007669"/>
    <property type="project" value="UniProtKB-KW"/>
</dbReference>
<comment type="similarity">
    <text evidence="1">Belongs to the peptidase S8 family.</text>
</comment>
<keyword evidence="7" id="KW-1185">Reference proteome</keyword>
<protein>
    <recommendedName>
        <fullName evidence="5">Inhibitor I9 domain-containing protein</fullName>
    </recommendedName>
</protein>
<evidence type="ECO:0000256" key="1">
    <source>
        <dbReference type="ARBA" id="ARBA00011073"/>
    </source>
</evidence>
<dbReference type="Proteomes" id="UP000026961">
    <property type="component" value="Chromosome 2"/>
</dbReference>
<dbReference type="InterPro" id="IPR036852">
    <property type="entry name" value="Peptidase_S8/S53_dom_sf"/>
</dbReference>
<evidence type="ECO:0000256" key="2">
    <source>
        <dbReference type="ARBA" id="ARBA00022670"/>
    </source>
</evidence>
<keyword evidence="4" id="KW-0720">Serine protease</keyword>
<dbReference type="GO" id="GO:0004252">
    <property type="term" value="F:serine-type endopeptidase activity"/>
    <property type="evidence" value="ECO:0007669"/>
    <property type="project" value="InterPro"/>
</dbReference>
<dbReference type="FunFam" id="3.30.70.80:FF:000002">
    <property type="entry name" value="Subtilisin-like protease SBT5.3"/>
    <property type="match status" value="1"/>
</dbReference>
<accession>A0A0D9YQ93</accession>
<keyword evidence="4" id="KW-0378">Hydrolase</keyword>
<evidence type="ECO:0000256" key="3">
    <source>
        <dbReference type="ARBA" id="ARBA00022729"/>
    </source>
</evidence>
<sequence>MGEKKHDDPFVVTASHHDTLTYVLGSKDGAMKSMVYSYKHGFSGFAAMLTESQADELAKLPEVISMKPNTYHQAHTTRSWDFLGMNYYEQSGLVKKANYGEDVIVGVIDSGLKLN</sequence>
<dbReference type="HOGENOM" id="CLU_000625_6_2_1"/>
<dbReference type="InterPro" id="IPR037045">
    <property type="entry name" value="S8pro/Inhibitor_I9_sf"/>
</dbReference>
<dbReference type="SUPFAM" id="SSF52743">
    <property type="entry name" value="Subtilisin-like"/>
    <property type="match status" value="1"/>
</dbReference>
<dbReference type="STRING" id="40148.A0A0D9YQ93"/>
<dbReference type="InterPro" id="IPR010259">
    <property type="entry name" value="S8pro/Inhibitor_I9"/>
</dbReference>
<dbReference type="InterPro" id="IPR045051">
    <property type="entry name" value="SBT"/>
</dbReference>
<feature type="domain" description="Inhibitor I9" evidence="5">
    <location>
        <begin position="4"/>
        <end position="74"/>
    </location>
</feature>
<evidence type="ECO:0000313" key="7">
    <source>
        <dbReference type="Proteomes" id="UP000026961"/>
    </source>
</evidence>
<dbReference type="Gramene" id="OGLUM02G11680.1">
    <property type="protein sequence ID" value="OGLUM02G11680.1"/>
    <property type="gene ID" value="OGLUM02G11680"/>
</dbReference>
<dbReference type="EnsemblPlants" id="OGLUM02G11680.1">
    <property type="protein sequence ID" value="OGLUM02G11680.1"/>
    <property type="gene ID" value="OGLUM02G11680"/>
</dbReference>
<proteinExistence type="inferred from homology"/>
<dbReference type="AlphaFoldDB" id="A0A0D9YQ93"/>
<organism evidence="6">
    <name type="scientific">Oryza glumipatula</name>
    <dbReference type="NCBI Taxonomy" id="40148"/>
    <lineage>
        <taxon>Eukaryota</taxon>
        <taxon>Viridiplantae</taxon>
        <taxon>Streptophyta</taxon>
        <taxon>Embryophyta</taxon>
        <taxon>Tracheophyta</taxon>
        <taxon>Spermatophyta</taxon>
        <taxon>Magnoliopsida</taxon>
        <taxon>Liliopsida</taxon>
        <taxon>Poales</taxon>
        <taxon>Poaceae</taxon>
        <taxon>BOP clade</taxon>
        <taxon>Oryzoideae</taxon>
        <taxon>Oryzeae</taxon>
        <taxon>Oryzinae</taxon>
        <taxon>Oryza</taxon>
    </lineage>
</organism>
<dbReference type="eggNOG" id="ENOG502R8FD">
    <property type="taxonomic scope" value="Eukaryota"/>
</dbReference>
<evidence type="ECO:0000256" key="4">
    <source>
        <dbReference type="ARBA" id="ARBA00022825"/>
    </source>
</evidence>
<keyword evidence="2" id="KW-0645">Protease</keyword>
<evidence type="ECO:0000313" key="6">
    <source>
        <dbReference type="EnsemblPlants" id="OGLUM02G11680.1"/>
    </source>
</evidence>
<dbReference type="Pfam" id="PF05922">
    <property type="entry name" value="Inhibitor_I9"/>
    <property type="match status" value="1"/>
</dbReference>